<feature type="domain" description="CBS" evidence="10">
    <location>
        <begin position="267"/>
        <end position="323"/>
    </location>
</feature>
<dbReference type="Pfam" id="PF01368">
    <property type="entry name" value="DHH"/>
    <property type="match status" value="1"/>
</dbReference>
<feature type="domain" description="CBS" evidence="10">
    <location>
        <begin position="82"/>
        <end position="142"/>
    </location>
</feature>
<name>A0A2U8E136_9BACT</name>
<dbReference type="InterPro" id="IPR038222">
    <property type="entry name" value="DHHA2_dom_sf"/>
</dbReference>
<evidence type="ECO:0000256" key="9">
    <source>
        <dbReference type="PROSITE-ProRule" id="PRU00703"/>
    </source>
</evidence>
<evidence type="ECO:0000256" key="6">
    <source>
        <dbReference type="ARBA" id="ARBA00023211"/>
    </source>
</evidence>
<comment type="cofactor">
    <cofactor evidence="1">
        <name>Mn(2+)</name>
        <dbReference type="ChEBI" id="CHEBI:29035"/>
    </cofactor>
</comment>
<dbReference type="EC" id="3.6.1.1" evidence="3"/>
<dbReference type="PANTHER" id="PTHR12112:SF22">
    <property type="entry name" value="MANGANESE-DEPENDENT INORGANIC PYROPHOSPHATASE-RELATED"/>
    <property type="match status" value="1"/>
</dbReference>
<dbReference type="EMBL" id="CP023004">
    <property type="protein sequence ID" value="AWI08520.1"/>
    <property type="molecule type" value="Genomic_DNA"/>
</dbReference>
<organism evidence="11 12">
    <name type="scientific">Ereboglobus luteus</name>
    <dbReference type="NCBI Taxonomy" id="1796921"/>
    <lineage>
        <taxon>Bacteria</taxon>
        <taxon>Pseudomonadati</taxon>
        <taxon>Verrucomicrobiota</taxon>
        <taxon>Opitutia</taxon>
        <taxon>Opitutales</taxon>
        <taxon>Opitutaceae</taxon>
        <taxon>Ereboglobus</taxon>
    </lineage>
</organism>
<keyword evidence="12" id="KW-1185">Reference proteome</keyword>
<dbReference type="PANTHER" id="PTHR12112">
    <property type="entry name" value="BNIP - RELATED"/>
    <property type="match status" value="1"/>
</dbReference>
<protein>
    <recommendedName>
        <fullName evidence="3">inorganic diphosphatase</fullName>
        <ecNumber evidence="3">3.6.1.1</ecNumber>
    </recommendedName>
    <alternativeName>
        <fullName evidence="7">Pyrophosphate phospho-hydrolase</fullName>
    </alternativeName>
</protein>
<gene>
    <name evidence="11" type="ORF">CKA38_03970</name>
</gene>
<dbReference type="NCBIfam" id="NF011442">
    <property type="entry name" value="PRK14869.1-4"/>
    <property type="match status" value="1"/>
</dbReference>
<dbReference type="InterPro" id="IPR038763">
    <property type="entry name" value="DHH_sf"/>
</dbReference>
<dbReference type="InterPro" id="IPR004097">
    <property type="entry name" value="DHHA2"/>
</dbReference>
<keyword evidence="5" id="KW-0378">Hydrolase</keyword>
<dbReference type="PROSITE" id="PS51371">
    <property type="entry name" value="CBS"/>
    <property type="match status" value="2"/>
</dbReference>
<dbReference type="InterPro" id="IPR010766">
    <property type="entry name" value="DRTGG"/>
</dbReference>
<evidence type="ECO:0000256" key="5">
    <source>
        <dbReference type="ARBA" id="ARBA00022801"/>
    </source>
</evidence>
<keyword evidence="9" id="KW-0129">CBS domain</keyword>
<dbReference type="Pfam" id="PF02833">
    <property type="entry name" value="DHHA2"/>
    <property type="match status" value="1"/>
</dbReference>
<dbReference type="AlphaFoldDB" id="A0A2U8E136"/>
<dbReference type="OrthoDB" id="9766150at2"/>
<evidence type="ECO:0000256" key="4">
    <source>
        <dbReference type="ARBA" id="ARBA00022723"/>
    </source>
</evidence>
<dbReference type="SMART" id="SM01131">
    <property type="entry name" value="DHHA2"/>
    <property type="match status" value="1"/>
</dbReference>
<accession>A0A2U8E136</accession>
<dbReference type="GO" id="GO:0005737">
    <property type="term" value="C:cytoplasm"/>
    <property type="evidence" value="ECO:0007669"/>
    <property type="project" value="InterPro"/>
</dbReference>
<dbReference type="InterPro" id="IPR028979">
    <property type="entry name" value="Ser_kin/Pase_Hpr-like_N_sf"/>
</dbReference>
<dbReference type="NCBIfam" id="NF011445">
    <property type="entry name" value="PRK14869.2-1"/>
    <property type="match status" value="1"/>
</dbReference>
<evidence type="ECO:0000256" key="2">
    <source>
        <dbReference type="ARBA" id="ARBA00011643"/>
    </source>
</evidence>
<dbReference type="CDD" id="cd02205">
    <property type="entry name" value="CBS_pair_SF"/>
    <property type="match status" value="1"/>
</dbReference>
<reference evidence="11 12" key="1">
    <citation type="journal article" date="2018" name="Syst. Appl. Microbiol.">
        <title>Ereboglobus luteus gen. nov. sp. nov. from cockroach guts, and new insights into the oxygen relationship of the genera Opitutus and Didymococcus (Verrucomicrobia: Opitutaceae).</title>
        <authorList>
            <person name="Tegtmeier D."/>
            <person name="Belitz A."/>
            <person name="Radek R."/>
            <person name="Heimerl T."/>
            <person name="Brune A."/>
        </authorList>
    </citation>
    <scope>NUCLEOTIDE SEQUENCE [LARGE SCALE GENOMIC DNA]</scope>
    <source>
        <strain evidence="11 12">Ho45</strain>
    </source>
</reference>
<dbReference type="SUPFAM" id="SSF64182">
    <property type="entry name" value="DHH phosphoesterases"/>
    <property type="match status" value="1"/>
</dbReference>
<dbReference type="InterPro" id="IPR000644">
    <property type="entry name" value="CBS_dom"/>
</dbReference>
<evidence type="ECO:0000256" key="3">
    <source>
        <dbReference type="ARBA" id="ARBA00012146"/>
    </source>
</evidence>
<evidence type="ECO:0000313" key="12">
    <source>
        <dbReference type="Proteomes" id="UP000244896"/>
    </source>
</evidence>
<dbReference type="InterPro" id="IPR046342">
    <property type="entry name" value="CBS_dom_sf"/>
</dbReference>
<sequence>MPQSSDNSAPATTYVIGHRNPDTDAICSAIAYAAYKKARGEHGYIPARCGNSNARIDTVLRKFGTPLPLYLSDVTPRVHDVMVRDVISLPETATCAEALELIDEHDVRVLPVTTGDQRVLGTISIFQLGGYFTPRLRAPRDMRKVETTLAHVTRALNANILHLHDPDRMEDLYVRIGAMDIRSFGKQTESGSIPINKTIIIVGDRWDIQQRSIQFGVRALIVTGNLPIDTEVVEQARAAGVSVISSPYDSATTAWVVRTAGTIESLLDRKFASVSAELPLGELRRRVASSHIPAYLVTGEDGRLQGIITKSDVIKPVQTRLVLVDHNEMNQAVPGAHEVTITEIIDHHRLGPLNTQQPILFINEPVGSTCTIIADLFRRDNLRPAPDIAGLMMSGIITDTLHLNSPTTTPKDTELLAWLSEIAGVDSRALADEIFSSGSVILANTPESVIRADLKIYEENEIQFAVSQVEELGFANFWKHAKELSLALGELIKTERLGFACLLVTDINSQNSLLLVRGDKDFISRISYPHLEKNEIFELAEIVSRKKQLLPYITSILREMQAEK</sequence>
<dbReference type="GO" id="GO:0004427">
    <property type="term" value="F:inorganic diphosphate phosphatase activity"/>
    <property type="evidence" value="ECO:0007669"/>
    <property type="project" value="UniProtKB-EC"/>
</dbReference>
<evidence type="ECO:0000256" key="8">
    <source>
        <dbReference type="ARBA" id="ARBA00047820"/>
    </source>
</evidence>
<dbReference type="SUPFAM" id="SSF75138">
    <property type="entry name" value="HprK N-terminal domain-like"/>
    <property type="match status" value="1"/>
</dbReference>
<dbReference type="Gene3D" id="3.40.1390.20">
    <property type="entry name" value="HprK N-terminal domain-like"/>
    <property type="match status" value="1"/>
</dbReference>
<dbReference type="KEGG" id="elut:CKA38_03970"/>
<dbReference type="GO" id="GO:0046872">
    <property type="term" value="F:metal ion binding"/>
    <property type="evidence" value="ECO:0007669"/>
    <property type="project" value="UniProtKB-KW"/>
</dbReference>
<comment type="catalytic activity">
    <reaction evidence="8">
        <text>diphosphate + H2O = 2 phosphate + H(+)</text>
        <dbReference type="Rhea" id="RHEA:24576"/>
        <dbReference type="ChEBI" id="CHEBI:15377"/>
        <dbReference type="ChEBI" id="CHEBI:15378"/>
        <dbReference type="ChEBI" id="CHEBI:33019"/>
        <dbReference type="ChEBI" id="CHEBI:43474"/>
        <dbReference type="EC" id="3.6.1.1"/>
    </reaction>
</comment>
<keyword evidence="6" id="KW-0464">Manganese</keyword>
<evidence type="ECO:0000259" key="10">
    <source>
        <dbReference type="PROSITE" id="PS51371"/>
    </source>
</evidence>
<dbReference type="SMART" id="SM00116">
    <property type="entry name" value="CBS"/>
    <property type="match status" value="2"/>
</dbReference>
<proteinExistence type="predicted"/>
<evidence type="ECO:0000256" key="7">
    <source>
        <dbReference type="ARBA" id="ARBA00032535"/>
    </source>
</evidence>
<evidence type="ECO:0000256" key="1">
    <source>
        <dbReference type="ARBA" id="ARBA00001936"/>
    </source>
</evidence>
<dbReference type="Gene3D" id="3.10.310.20">
    <property type="entry name" value="DHHA2 domain"/>
    <property type="match status" value="1"/>
</dbReference>
<dbReference type="SUPFAM" id="SSF54631">
    <property type="entry name" value="CBS-domain pair"/>
    <property type="match status" value="1"/>
</dbReference>
<dbReference type="RefSeq" id="WP_108824329.1">
    <property type="nucleotide sequence ID" value="NZ_CP023004.1"/>
</dbReference>
<evidence type="ECO:0000313" key="11">
    <source>
        <dbReference type="EMBL" id="AWI08520.1"/>
    </source>
</evidence>
<dbReference type="Proteomes" id="UP000244896">
    <property type="component" value="Chromosome"/>
</dbReference>
<keyword evidence="4" id="KW-0479">Metal-binding</keyword>
<dbReference type="Gene3D" id="3.90.1640.10">
    <property type="entry name" value="inorganic pyrophosphatase (n-terminal core)"/>
    <property type="match status" value="2"/>
</dbReference>
<comment type="subunit">
    <text evidence="2">Homohexamer.</text>
</comment>
<dbReference type="NCBIfam" id="NF011443">
    <property type="entry name" value="PRK14869.1-5"/>
    <property type="match status" value="1"/>
</dbReference>
<dbReference type="Pfam" id="PF07085">
    <property type="entry name" value="DRTGG"/>
    <property type="match status" value="1"/>
</dbReference>
<dbReference type="NCBIfam" id="NF011446">
    <property type="entry name" value="PRK14869.2-2"/>
    <property type="match status" value="1"/>
</dbReference>
<dbReference type="InterPro" id="IPR001667">
    <property type="entry name" value="DDH_dom"/>
</dbReference>
<dbReference type="Pfam" id="PF00571">
    <property type="entry name" value="CBS"/>
    <property type="match status" value="2"/>
</dbReference>